<accession>A0A556SUA0</accession>
<evidence type="ECO:0000313" key="1">
    <source>
        <dbReference type="EMBL" id="TSK04722.1"/>
    </source>
</evidence>
<protein>
    <submittedName>
        <fullName evidence="1">Uncharacterized protein</fullName>
    </submittedName>
</protein>
<name>A0A556SUA0_9GAMM</name>
<organism evidence="1 2">
    <name type="scientific">Gilliamella apicola</name>
    <dbReference type="NCBI Taxonomy" id="1196095"/>
    <lineage>
        <taxon>Bacteria</taxon>
        <taxon>Pseudomonadati</taxon>
        <taxon>Pseudomonadota</taxon>
        <taxon>Gammaproteobacteria</taxon>
        <taxon>Orbales</taxon>
        <taxon>Orbaceae</taxon>
        <taxon>Gilliamella</taxon>
    </lineage>
</organism>
<comment type="caution">
    <text evidence="1">The sequence shown here is derived from an EMBL/GenBank/DDBJ whole genome shotgun (WGS) entry which is preliminary data.</text>
</comment>
<dbReference type="RefSeq" id="WP_144091400.1">
    <property type="nucleotide sequence ID" value="NZ_VMHM01000003.1"/>
</dbReference>
<evidence type="ECO:0000313" key="2">
    <source>
        <dbReference type="Proteomes" id="UP000319483"/>
    </source>
</evidence>
<dbReference type="Proteomes" id="UP000319483">
    <property type="component" value="Unassembled WGS sequence"/>
</dbReference>
<sequence length="167" mass="19502">MTANDIAKLHERTQQFGFEPLSFLISNVDKLHKLSIPEQKQLKFCFIKDAIKRHFKNNPYYKKLCDEYNHKYIPPYRHFSAQDPYYLFKKVPVGEIGYLAIFDPISPLVPVMVQTKKLIFIRKDKTQSYLNSQRIGFVNRIAAAKEFGCCAINLKKTSSLMKSTFLN</sequence>
<gene>
    <name evidence="1" type="ORF">FPQ15_02590</name>
</gene>
<reference evidence="1 2" key="1">
    <citation type="submission" date="2019-07" db="EMBL/GenBank/DDBJ databases">
        <title>Gilliamella genomes.</title>
        <authorList>
            <person name="Zheng H."/>
        </authorList>
    </citation>
    <scope>NUCLEOTIDE SEQUENCE [LARGE SCALE GENOMIC DNA]</scope>
    <source>
        <strain evidence="1 2">W8127</strain>
    </source>
</reference>
<proteinExistence type="predicted"/>
<dbReference type="EMBL" id="VMHM01000003">
    <property type="protein sequence ID" value="TSK04722.1"/>
    <property type="molecule type" value="Genomic_DNA"/>
</dbReference>
<dbReference type="AlphaFoldDB" id="A0A556SUA0"/>